<accession>A0A8H5EVN5</accession>
<evidence type="ECO:0000256" key="4">
    <source>
        <dbReference type="SAM" id="MobiDB-lite"/>
    </source>
</evidence>
<protein>
    <submittedName>
        <fullName evidence="6">Uncharacterized protein</fullName>
    </submittedName>
</protein>
<dbReference type="OrthoDB" id="5393181at2759"/>
<reference evidence="6 7" key="1">
    <citation type="journal article" date="2020" name="ISME J.">
        <title>Uncovering the hidden diversity of litter-decomposition mechanisms in mushroom-forming fungi.</title>
        <authorList>
            <person name="Floudas D."/>
            <person name="Bentzer J."/>
            <person name="Ahren D."/>
            <person name="Johansson T."/>
            <person name="Persson P."/>
            <person name="Tunlid A."/>
        </authorList>
    </citation>
    <scope>NUCLEOTIDE SEQUENCE [LARGE SCALE GENOMIC DNA]</scope>
    <source>
        <strain evidence="6 7">CBS 175.51</strain>
    </source>
</reference>
<dbReference type="InterPro" id="IPR028143">
    <property type="entry name" value="Get2/sif1"/>
</dbReference>
<dbReference type="EMBL" id="JAACJK010000222">
    <property type="protein sequence ID" value="KAF5314007.1"/>
    <property type="molecule type" value="Genomic_DNA"/>
</dbReference>
<evidence type="ECO:0000256" key="2">
    <source>
        <dbReference type="ARBA" id="ARBA00022989"/>
    </source>
</evidence>
<feature type="region of interest" description="Disordered" evidence="4">
    <location>
        <begin position="156"/>
        <end position="178"/>
    </location>
</feature>
<dbReference type="Proteomes" id="UP000541558">
    <property type="component" value="Unassembled WGS sequence"/>
</dbReference>
<name>A0A8H5EVN5_9AGAR</name>
<feature type="region of interest" description="Disordered" evidence="4">
    <location>
        <begin position="27"/>
        <end position="136"/>
    </location>
</feature>
<evidence type="ECO:0000256" key="5">
    <source>
        <dbReference type="SAM" id="Phobius"/>
    </source>
</evidence>
<evidence type="ECO:0000313" key="6">
    <source>
        <dbReference type="EMBL" id="KAF5314007.1"/>
    </source>
</evidence>
<feature type="compositionally biased region" description="Low complexity" evidence="4">
    <location>
        <begin position="69"/>
        <end position="82"/>
    </location>
</feature>
<evidence type="ECO:0000313" key="7">
    <source>
        <dbReference type="Proteomes" id="UP000541558"/>
    </source>
</evidence>
<organism evidence="6 7">
    <name type="scientific">Ephemerocybe angulata</name>
    <dbReference type="NCBI Taxonomy" id="980116"/>
    <lineage>
        <taxon>Eukaryota</taxon>
        <taxon>Fungi</taxon>
        <taxon>Dikarya</taxon>
        <taxon>Basidiomycota</taxon>
        <taxon>Agaricomycotina</taxon>
        <taxon>Agaricomycetes</taxon>
        <taxon>Agaricomycetidae</taxon>
        <taxon>Agaricales</taxon>
        <taxon>Agaricineae</taxon>
        <taxon>Psathyrellaceae</taxon>
        <taxon>Ephemerocybe</taxon>
    </lineage>
</organism>
<feature type="region of interest" description="Disordered" evidence="4">
    <location>
        <begin position="1"/>
        <end position="20"/>
    </location>
</feature>
<proteinExistence type="predicted"/>
<keyword evidence="3 5" id="KW-0472">Membrane</keyword>
<keyword evidence="2 5" id="KW-1133">Transmembrane helix</keyword>
<dbReference type="PANTHER" id="PTHR28263:SF1">
    <property type="entry name" value="GOLGI TO ER TRAFFIC PROTEIN 2"/>
    <property type="match status" value="1"/>
</dbReference>
<feature type="compositionally biased region" description="Low complexity" evidence="4">
    <location>
        <begin position="93"/>
        <end position="109"/>
    </location>
</feature>
<evidence type="ECO:0000256" key="3">
    <source>
        <dbReference type="ARBA" id="ARBA00023136"/>
    </source>
</evidence>
<dbReference type="GO" id="GO:0006890">
    <property type="term" value="P:retrograde vesicle-mediated transport, Golgi to endoplasmic reticulum"/>
    <property type="evidence" value="ECO:0007669"/>
    <property type="project" value="TreeGrafter"/>
</dbReference>
<keyword evidence="7" id="KW-1185">Reference proteome</keyword>
<sequence>MSAAQARAEARRKAILSRGSDRLAKLTTSARGEDAPAYMKDVGASSSVSSSSARAFLGEETLDMPPPTGLSSIASSSSSPSSSPQPPKQRIVSSTSTSSASSFRQTTASNASTPPPNPFEALSSLGAGGPAPDPNVWSAEQQQQFMRALMAGAAGGGAIGAPGQTPLQSPLGDPDTADPGLPPMDNPLAAMLMGGLGGTGGAGGMPGFGGPGMGGPPGMDLASMFGGPQGPGVKEVAKPPSKWAKFMPFVHLLAVWGLLGYFVLFFEPKVYAAASGDELPVHGVWRRWSYLARGAAGVSVPEKVVVQGAPFFWYFMTLEVMLHSIQIFTGSNAVQPPALLALALPHIPPPFPSLIINSLKYIRMLSMFVDDIAGLVVGLGFVVYFAGLFN</sequence>
<feature type="transmembrane region" description="Helical" evidence="5">
    <location>
        <begin position="246"/>
        <end position="266"/>
    </location>
</feature>
<gene>
    <name evidence="6" type="ORF">D9611_006958</name>
</gene>
<feature type="transmembrane region" description="Helical" evidence="5">
    <location>
        <begin position="368"/>
        <end position="389"/>
    </location>
</feature>
<comment type="caution">
    <text evidence="6">The sequence shown here is derived from an EMBL/GenBank/DDBJ whole genome shotgun (WGS) entry which is preliminary data.</text>
</comment>
<dbReference type="PANTHER" id="PTHR28263">
    <property type="entry name" value="GOLGI TO ER TRAFFIC PROTEIN 2"/>
    <property type="match status" value="1"/>
</dbReference>
<dbReference type="AlphaFoldDB" id="A0A8H5EVN5"/>
<keyword evidence="1 5" id="KW-0812">Transmembrane</keyword>
<evidence type="ECO:0000256" key="1">
    <source>
        <dbReference type="ARBA" id="ARBA00022692"/>
    </source>
</evidence>